<name>A0A315Z7H0_SEDFL</name>
<sequence>MNTFFKKYIVAVGLGAASLFSTSCSDEFLEVVKPGEETTDVYFNSEEKALASLTAAYSDLKDYRWGWGYWAFNEALSDNSVYSGSDGDHSGFDQLKTFTPPRDTGIILNTWRLNYRGINKANQAIDGISKMDESLFSSPAMKARLLGEARFLRALYHFQLVRVFGRIVVVDGTVMTPDTELTQVEPEVAYAFILEDLEAAEAGLWVKSNEGLELGRVSKGAAQAYLAKVNMYAGNYADAKAWAKKVIDSGEYRLDSDYANIFSFNGEHGVESIFEISFFNSSEEGSAFTNNGNFSTLFMLPRGITYGFGINQPSSDLAAAYDAEGDMVRKEVTMLSTERVFEIELASEYAALEAANISGDADAIAAAEDAVEEGKSKLVFDRTGYYQGKMYVSPSDRSQEIRNNGNNMRLMRYAEVLLLFAEASQRTGADGEAAQALNELRAVRSLGAKNLTGNALLEAILLERRLELAGENDRYPDLVRTGKATKLTGWAESNKYWPVPQAEVDITQGSIQ</sequence>
<evidence type="ECO:0000313" key="9">
    <source>
        <dbReference type="Proteomes" id="UP000245535"/>
    </source>
</evidence>
<dbReference type="EMBL" id="QGDO01000004">
    <property type="protein sequence ID" value="PWJ40797.1"/>
    <property type="molecule type" value="Genomic_DNA"/>
</dbReference>
<feature type="domain" description="SusD-like N-terminal" evidence="7">
    <location>
        <begin position="27"/>
        <end position="229"/>
    </location>
</feature>
<dbReference type="InterPro" id="IPR011990">
    <property type="entry name" value="TPR-like_helical_dom_sf"/>
</dbReference>
<protein>
    <submittedName>
        <fullName evidence="8">Putative outer membrane starch-binding protein</fullName>
    </submittedName>
</protein>
<dbReference type="Gene3D" id="1.25.40.390">
    <property type="match status" value="1"/>
</dbReference>
<dbReference type="RefSeq" id="WP_109620194.1">
    <property type="nucleotide sequence ID" value="NZ_QGDO01000004.1"/>
</dbReference>
<proteinExistence type="inferred from homology"/>
<evidence type="ECO:0000259" key="6">
    <source>
        <dbReference type="Pfam" id="PF07980"/>
    </source>
</evidence>
<dbReference type="Pfam" id="PF07980">
    <property type="entry name" value="SusD_RagB"/>
    <property type="match status" value="1"/>
</dbReference>
<dbReference type="Proteomes" id="UP000245535">
    <property type="component" value="Unassembled WGS sequence"/>
</dbReference>
<evidence type="ECO:0000313" key="8">
    <source>
        <dbReference type="EMBL" id="PWJ40797.1"/>
    </source>
</evidence>
<evidence type="ECO:0000256" key="2">
    <source>
        <dbReference type="ARBA" id="ARBA00006275"/>
    </source>
</evidence>
<dbReference type="InterPro" id="IPR012944">
    <property type="entry name" value="SusD_RagB_dom"/>
</dbReference>
<dbReference type="CDD" id="cd08977">
    <property type="entry name" value="SusD"/>
    <property type="match status" value="1"/>
</dbReference>
<keyword evidence="3" id="KW-0732">Signal</keyword>
<organism evidence="8 9">
    <name type="scientific">Sediminitomix flava</name>
    <dbReference type="NCBI Taxonomy" id="379075"/>
    <lineage>
        <taxon>Bacteria</taxon>
        <taxon>Pseudomonadati</taxon>
        <taxon>Bacteroidota</taxon>
        <taxon>Cytophagia</taxon>
        <taxon>Cytophagales</taxon>
        <taxon>Flammeovirgaceae</taxon>
        <taxon>Sediminitomix</taxon>
    </lineage>
</organism>
<accession>A0A315Z7H0</accession>
<reference evidence="8 9" key="1">
    <citation type="submission" date="2018-03" db="EMBL/GenBank/DDBJ databases">
        <title>Genomic Encyclopedia of Archaeal and Bacterial Type Strains, Phase II (KMG-II): from individual species to whole genera.</title>
        <authorList>
            <person name="Goeker M."/>
        </authorList>
    </citation>
    <scope>NUCLEOTIDE SEQUENCE [LARGE SCALE GENOMIC DNA]</scope>
    <source>
        <strain evidence="8 9">DSM 28229</strain>
    </source>
</reference>
<dbReference type="PROSITE" id="PS51257">
    <property type="entry name" value="PROKAR_LIPOPROTEIN"/>
    <property type="match status" value="1"/>
</dbReference>
<dbReference type="Pfam" id="PF14322">
    <property type="entry name" value="SusD-like_3"/>
    <property type="match status" value="1"/>
</dbReference>
<dbReference type="GO" id="GO:0009279">
    <property type="term" value="C:cell outer membrane"/>
    <property type="evidence" value="ECO:0007669"/>
    <property type="project" value="UniProtKB-SubCell"/>
</dbReference>
<dbReference type="SUPFAM" id="SSF48452">
    <property type="entry name" value="TPR-like"/>
    <property type="match status" value="1"/>
</dbReference>
<keyword evidence="9" id="KW-1185">Reference proteome</keyword>
<evidence type="ECO:0000256" key="1">
    <source>
        <dbReference type="ARBA" id="ARBA00004442"/>
    </source>
</evidence>
<evidence type="ECO:0000256" key="5">
    <source>
        <dbReference type="ARBA" id="ARBA00023237"/>
    </source>
</evidence>
<dbReference type="InterPro" id="IPR033985">
    <property type="entry name" value="SusD-like_N"/>
</dbReference>
<evidence type="ECO:0000256" key="4">
    <source>
        <dbReference type="ARBA" id="ARBA00023136"/>
    </source>
</evidence>
<dbReference type="AlphaFoldDB" id="A0A315Z7H0"/>
<evidence type="ECO:0000259" key="7">
    <source>
        <dbReference type="Pfam" id="PF14322"/>
    </source>
</evidence>
<keyword evidence="5" id="KW-0998">Cell outer membrane</keyword>
<comment type="caution">
    <text evidence="8">The sequence shown here is derived from an EMBL/GenBank/DDBJ whole genome shotgun (WGS) entry which is preliminary data.</text>
</comment>
<comment type="subcellular location">
    <subcellularLocation>
        <location evidence="1">Cell outer membrane</location>
    </subcellularLocation>
</comment>
<comment type="similarity">
    <text evidence="2">Belongs to the SusD family.</text>
</comment>
<gene>
    <name evidence="8" type="ORF">BC781_10456</name>
</gene>
<dbReference type="OrthoDB" id="9792139at2"/>
<keyword evidence="4" id="KW-0472">Membrane</keyword>
<evidence type="ECO:0000256" key="3">
    <source>
        <dbReference type="ARBA" id="ARBA00022729"/>
    </source>
</evidence>
<feature type="domain" description="RagB/SusD" evidence="6">
    <location>
        <begin position="376"/>
        <end position="493"/>
    </location>
</feature>